<dbReference type="Pfam" id="PF02563">
    <property type="entry name" value="Poly_export"/>
    <property type="match status" value="1"/>
</dbReference>
<dbReference type="AlphaFoldDB" id="A0A3D9KZT4"/>
<dbReference type="PANTHER" id="PTHR33619">
    <property type="entry name" value="POLYSACCHARIDE EXPORT PROTEIN GFCE-RELATED"/>
    <property type="match status" value="1"/>
</dbReference>
<dbReference type="PANTHER" id="PTHR33619:SF3">
    <property type="entry name" value="POLYSACCHARIDE EXPORT PROTEIN GFCE-RELATED"/>
    <property type="match status" value="1"/>
</dbReference>
<feature type="domain" description="Polysaccharide export protein N-terminal" evidence="3">
    <location>
        <begin position="45"/>
        <end position="142"/>
    </location>
</feature>
<evidence type="ECO:0000256" key="2">
    <source>
        <dbReference type="SAM" id="Phobius"/>
    </source>
</evidence>
<keyword evidence="5" id="KW-1185">Reference proteome</keyword>
<gene>
    <name evidence="4" type="ORF">C7460_11546</name>
</gene>
<protein>
    <submittedName>
        <fullName evidence="4">Protein involved in gliding motility EpsA</fullName>
    </submittedName>
</protein>
<dbReference type="InterPro" id="IPR049712">
    <property type="entry name" value="Poly_export"/>
</dbReference>
<keyword evidence="2" id="KW-0472">Membrane</keyword>
<dbReference type="Gene3D" id="3.10.560.10">
    <property type="entry name" value="Outer membrane lipoprotein wza domain like"/>
    <property type="match status" value="1"/>
</dbReference>
<accession>A0A3D9KZT4</accession>
<organism evidence="4 5">
    <name type="scientific">Marinoscillum furvescens DSM 4134</name>
    <dbReference type="NCBI Taxonomy" id="1122208"/>
    <lineage>
        <taxon>Bacteria</taxon>
        <taxon>Pseudomonadati</taxon>
        <taxon>Bacteroidota</taxon>
        <taxon>Cytophagia</taxon>
        <taxon>Cytophagales</taxon>
        <taxon>Reichenbachiellaceae</taxon>
        <taxon>Marinoscillum</taxon>
    </lineage>
</organism>
<evidence type="ECO:0000313" key="4">
    <source>
        <dbReference type="EMBL" id="RED96157.1"/>
    </source>
</evidence>
<dbReference type="EMBL" id="QREG01000015">
    <property type="protein sequence ID" value="RED96157.1"/>
    <property type="molecule type" value="Genomic_DNA"/>
</dbReference>
<keyword evidence="2" id="KW-0812">Transmembrane</keyword>
<dbReference type="InterPro" id="IPR003715">
    <property type="entry name" value="Poly_export_N"/>
</dbReference>
<evidence type="ECO:0000259" key="3">
    <source>
        <dbReference type="Pfam" id="PF02563"/>
    </source>
</evidence>
<name>A0A3D9KZT4_MARFU</name>
<dbReference type="PROSITE" id="PS51257">
    <property type="entry name" value="PROKAR_LIPOPROTEIN"/>
    <property type="match status" value="1"/>
</dbReference>
<dbReference type="RefSeq" id="WP_245986393.1">
    <property type="nucleotide sequence ID" value="NZ_QREG01000015.1"/>
</dbReference>
<keyword evidence="1" id="KW-0732">Signal</keyword>
<dbReference type="GO" id="GO:0015159">
    <property type="term" value="F:polysaccharide transmembrane transporter activity"/>
    <property type="evidence" value="ECO:0007669"/>
    <property type="project" value="InterPro"/>
</dbReference>
<sequence length="266" mass="29261">MSKYLPLLILTGILASCIPNHKVVYLQDKGLDAITYDELIDISYPDYQLQQGDIINIDVKSSNPTIGEIFRPAQVPNNVGGLANSAADINYMSGFPLNSFGKVELPLVGGVNIEGLTLTESKSKIETEIRKYITDAYVQVRLGGIRYSALGEFNRPGRYSILQSHVTIFEAIANAGDLTVLANREKAILIRQYPEGSKVHQIDLTDQALMSSEFYFIRPNDQLYLEPLPVRQFGSGVGVTGFQTFTSLLSVVSSVLLVIVSLNNLK</sequence>
<feature type="transmembrane region" description="Helical" evidence="2">
    <location>
        <begin position="245"/>
        <end position="265"/>
    </location>
</feature>
<evidence type="ECO:0000256" key="1">
    <source>
        <dbReference type="ARBA" id="ARBA00022729"/>
    </source>
</evidence>
<comment type="caution">
    <text evidence="4">The sequence shown here is derived from an EMBL/GenBank/DDBJ whole genome shotgun (WGS) entry which is preliminary data.</text>
</comment>
<dbReference type="Proteomes" id="UP000256779">
    <property type="component" value="Unassembled WGS sequence"/>
</dbReference>
<evidence type="ECO:0000313" key="5">
    <source>
        <dbReference type="Proteomes" id="UP000256779"/>
    </source>
</evidence>
<keyword evidence="2" id="KW-1133">Transmembrane helix</keyword>
<proteinExistence type="predicted"/>
<dbReference type="Gene3D" id="3.30.1950.10">
    <property type="entry name" value="wza like domain"/>
    <property type="match status" value="1"/>
</dbReference>
<reference evidence="4 5" key="1">
    <citation type="submission" date="2018-07" db="EMBL/GenBank/DDBJ databases">
        <title>Genomic Encyclopedia of Type Strains, Phase IV (KMG-IV): sequencing the most valuable type-strain genomes for metagenomic binning, comparative biology and taxonomic classification.</title>
        <authorList>
            <person name="Goeker M."/>
        </authorList>
    </citation>
    <scope>NUCLEOTIDE SEQUENCE [LARGE SCALE GENOMIC DNA]</scope>
    <source>
        <strain evidence="4 5">DSM 4134</strain>
    </source>
</reference>